<comment type="caution">
    <text evidence="1">The sequence shown here is derived from an EMBL/GenBank/DDBJ whole genome shotgun (WGS) entry which is preliminary data.</text>
</comment>
<gene>
    <name evidence="1" type="ORF">EVAR_41521_1</name>
</gene>
<dbReference type="OrthoDB" id="411823at2759"/>
<name>A0A4C1X2D7_EUMVA</name>
<evidence type="ECO:0000313" key="2">
    <source>
        <dbReference type="Proteomes" id="UP000299102"/>
    </source>
</evidence>
<dbReference type="Proteomes" id="UP000299102">
    <property type="component" value="Unassembled WGS sequence"/>
</dbReference>
<keyword evidence="2" id="KW-1185">Reference proteome</keyword>
<sequence>MLRTLGHLRQTSMACEKMLDAVALKTCRAHSTVSSHSTRIHSGLLSLDFTVKEVAWLYGVKRVTPKSSLVVWTSSKTCYPLAYVARRDISEIVAEGRAVRLFCVRAHAGITRNEHAASSPGGRRAVLTKMTTADSAVAREKGLGHGIHPHCGCYPAKIQDVLHVLEDRDMFLRERVAVNAETDLRVTRQHFPELMEDIGENSSIQVLDEYLGYTRDKPSV</sequence>
<protein>
    <recommendedName>
        <fullName evidence="3">RNase H type-1 domain-containing protein</fullName>
    </recommendedName>
</protein>
<reference evidence="1 2" key="1">
    <citation type="journal article" date="2019" name="Commun. Biol.">
        <title>The bagworm genome reveals a unique fibroin gene that provides high tensile strength.</title>
        <authorList>
            <person name="Kono N."/>
            <person name="Nakamura H."/>
            <person name="Ohtoshi R."/>
            <person name="Tomita M."/>
            <person name="Numata K."/>
            <person name="Arakawa K."/>
        </authorList>
    </citation>
    <scope>NUCLEOTIDE SEQUENCE [LARGE SCALE GENOMIC DNA]</scope>
</reference>
<dbReference type="EMBL" id="BGZK01000721">
    <property type="protein sequence ID" value="GBP57851.1"/>
    <property type="molecule type" value="Genomic_DNA"/>
</dbReference>
<accession>A0A4C1X2D7</accession>
<evidence type="ECO:0000313" key="1">
    <source>
        <dbReference type="EMBL" id="GBP57851.1"/>
    </source>
</evidence>
<proteinExistence type="predicted"/>
<evidence type="ECO:0008006" key="3">
    <source>
        <dbReference type="Google" id="ProtNLM"/>
    </source>
</evidence>
<organism evidence="1 2">
    <name type="scientific">Eumeta variegata</name>
    <name type="common">Bagworm moth</name>
    <name type="synonym">Eumeta japonica</name>
    <dbReference type="NCBI Taxonomy" id="151549"/>
    <lineage>
        <taxon>Eukaryota</taxon>
        <taxon>Metazoa</taxon>
        <taxon>Ecdysozoa</taxon>
        <taxon>Arthropoda</taxon>
        <taxon>Hexapoda</taxon>
        <taxon>Insecta</taxon>
        <taxon>Pterygota</taxon>
        <taxon>Neoptera</taxon>
        <taxon>Endopterygota</taxon>
        <taxon>Lepidoptera</taxon>
        <taxon>Glossata</taxon>
        <taxon>Ditrysia</taxon>
        <taxon>Tineoidea</taxon>
        <taxon>Psychidae</taxon>
        <taxon>Oiketicinae</taxon>
        <taxon>Eumeta</taxon>
    </lineage>
</organism>
<dbReference type="AlphaFoldDB" id="A0A4C1X2D7"/>